<gene>
    <name evidence="1" type="ORF">OVA965_LOCUS24824</name>
    <name evidence="2" type="ORF">TMI583_LOCUS25548</name>
</gene>
<proteinExistence type="predicted"/>
<dbReference type="EMBL" id="CAJNOK010015129">
    <property type="protein sequence ID" value="CAF1219060.1"/>
    <property type="molecule type" value="Genomic_DNA"/>
</dbReference>
<comment type="caution">
    <text evidence="2">The sequence shown here is derived from an EMBL/GenBank/DDBJ whole genome shotgun (WGS) entry which is preliminary data.</text>
</comment>
<dbReference type="AlphaFoldDB" id="A0A8S2NZT4"/>
<protein>
    <submittedName>
        <fullName evidence="2">Uncharacterized protein</fullName>
    </submittedName>
</protein>
<dbReference type="Proteomes" id="UP000677228">
    <property type="component" value="Unassembled WGS sequence"/>
</dbReference>
<accession>A0A8S2NZT4</accession>
<evidence type="ECO:0000313" key="3">
    <source>
        <dbReference type="Proteomes" id="UP000682733"/>
    </source>
</evidence>
<sequence>MLLNKRKAHNRNLSSKRWCTGNFFDKPPQQQSSSSEDEEFINLQPDTIDFTNKQISTAIGDLYTLCPQQCHPKFLSIMIYMTLTHLNLSWRDTDQLSSFGTIGILTCHKWAKTFLCEDFNDFVSENRGGKHTDGFYDVFPELEIQDRAFVVDACSQKSSSFKAADLAAFIDECYYKINNLKKSANNLILSIKSCRLGIRRWGGRHEADRNRPYSEGHERLLHPSSPFFRLNQEEWNEATKKYSELLQDSDITCEKHSASAAINIGGDLYMDNSLVLEQFERFFK</sequence>
<reference evidence="2" key="1">
    <citation type="submission" date="2021-02" db="EMBL/GenBank/DDBJ databases">
        <authorList>
            <person name="Nowell W R."/>
        </authorList>
    </citation>
    <scope>NUCLEOTIDE SEQUENCE</scope>
</reference>
<evidence type="ECO:0000313" key="2">
    <source>
        <dbReference type="EMBL" id="CAF4027292.1"/>
    </source>
</evidence>
<feature type="non-terminal residue" evidence="2">
    <location>
        <position position="1"/>
    </location>
</feature>
<dbReference type="EMBL" id="CAJOBA010036669">
    <property type="protein sequence ID" value="CAF4027292.1"/>
    <property type="molecule type" value="Genomic_DNA"/>
</dbReference>
<dbReference type="Proteomes" id="UP000682733">
    <property type="component" value="Unassembled WGS sequence"/>
</dbReference>
<evidence type="ECO:0000313" key="1">
    <source>
        <dbReference type="EMBL" id="CAF1219060.1"/>
    </source>
</evidence>
<name>A0A8S2NZT4_9BILA</name>
<organism evidence="2 3">
    <name type="scientific">Didymodactylos carnosus</name>
    <dbReference type="NCBI Taxonomy" id="1234261"/>
    <lineage>
        <taxon>Eukaryota</taxon>
        <taxon>Metazoa</taxon>
        <taxon>Spiralia</taxon>
        <taxon>Gnathifera</taxon>
        <taxon>Rotifera</taxon>
        <taxon>Eurotatoria</taxon>
        <taxon>Bdelloidea</taxon>
        <taxon>Philodinida</taxon>
        <taxon>Philodinidae</taxon>
        <taxon>Didymodactylos</taxon>
    </lineage>
</organism>